<organism evidence="1 2">
    <name type="scientific">Periplaneta americana</name>
    <name type="common">American cockroach</name>
    <name type="synonym">Blatta americana</name>
    <dbReference type="NCBI Taxonomy" id="6978"/>
    <lineage>
        <taxon>Eukaryota</taxon>
        <taxon>Metazoa</taxon>
        <taxon>Ecdysozoa</taxon>
        <taxon>Arthropoda</taxon>
        <taxon>Hexapoda</taxon>
        <taxon>Insecta</taxon>
        <taxon>Pterygota</taxon>
        <taxon>Neoptera</taxon>
        <taxon>Polyneoptera</taxon>
        <taxon>Dictyoptera</taxon>
        <taxon>Blattodea</taxon>
        <taxon>Blattoidea</taxon>
        <taxon>Blattidae</taxon>
        <taxon>Blattinae</taxon>
        <taxon>Periplaneta</taxon>
    </lineage>
</organism>
<evidence type="ECO:0000313" key="1">
    <source>
        <dbReference type="EMBL" id="KAJ4435121.1"/>
    </source>
</evidence>
<dbReference type="Proteomes" id="UP001148838">
    <property type="component" value="Unassembled WGS sequence"/>
</dbReference>
<dbReference type="InterPro" id="IPR036397">
    <property type="entry name" value="RNaseH_sf"/>
</dbReference>
<evidence type="ECO:0000313" key="2">
    <source>
        <dbReference type="Proteomes" id="UP001148838"/>
    </source>
</evidence>
<dbReference type="PANTHER" id="PTHR33939">
    <property type="entry name" value="PROTEIN CBG22215"/>
    <property type="match status" value="1"/>
</dbReference>
<reference evidence="1 2" key="1">
    <citation type="journal article" date="2022" name="Allergy">
        <title>Genome assembly and annotation of Periplaneta americana reveal a comprehensive cockroach allergen profile.</title>
        <authorList>
            <person name="Wang L."/>
            <person name="Xiong Q."/>
            <person name="Saelim N."/>
            <person name="Wang L."/>
            <person name="Nong W."/>
            <person name="Wan A.T."/>
            <person name="Shi M."/>
            <person name="Liu X."/>
            <person name="Cao Q."/>
            <person name="Hui J.H.L."/>
            <person name="Sookrung N."/>
            <person name="Leung T.F."/>
            <person name="Tungtrongchitr A."/>
            <person name="Tsui S.K.W."/>
        </authorList>
    </citation>
    <scope>NUCLEOTIDE SEQUENCE [LARGE SCALE GENOMIC DNA]</scope>
    <source>
        <strain evidence="1">PWHHKU_190912</strain>
    </source>
</reference>
<gene>
    <name evidence="1" type="ORF">ANN_23696</name>
</gene>
<proteinExistence type="predicted"/>
<dbReference type="Gene3D" id="3.30.420.10">
    <property type="entry name" value="Ribonuclease H-like superfamily/Ribonuclease H"/>
    <property type="match status" value="1"/>
</dbReference>
<sequence length="407" mass="46695">MESSRIVMWRYKYLNTLRSKRSAGHKIIFLDETWYDTHDVPKKGWDDGSCSCAFSAPVPRGKRIMVLHAGSSDGWVPNYLFLSARNIGDSKADSHDEINSEIFEDWFTNKLMKNLPTSPSCIIVTDNAAYHSRLQFRLPNISTRKDDIVSFMVQHNLEVPIPLPTISVLLELIKEANISREFLIDKIARDFGHEVLRLPPYHFFSTFAKMSVDGYGVSCFNNSVSVEGEDTDDEENGTSEKANPKDWFRNANLTFYTEMFNQQQDLAVADLSEDEDEHTDVVVFELRDEEEPNIFLHALQSELVSVVVWIQRVPGYVPGESPSTQFVCESTKRQECVLEDHDEQVADQPYPRHVRWAKCLANVQARKAVIPVVLRRRLANPRHMSPDNVLLKYGMWSCLREGQYLGL</sequence>
<evidence type="ECO:0008006" key="3">
    <source>
        <dbReference type="Google" id="ProtNLM"/>
    </source>
</evidence>
<name>A0ABQ8SMW4_PERAM</name>
<dbReference type="EMBL" id="JAJSOF020000025">
    <property type="protein sequence ID" value="KAJ4435121.1"/>
    <property type="molecule type" value="Genomic_DNA"/>
</dbReference>
<accession>A0ABQ8SMW4</accession>
<dbReference type="PANTHER" id="PTHR33939:SF1">
    <property type="entry name" value="DUF4371 DOMAIN-CONTAINING PROTEIN"/>
    <property type="match status" value="1"/>
</dbReference>
<protein>
    <recommendedName>
        <fullName evidence="3">Tc1-like transposase DDE domain-containing protein</fullName>
    </recommendedName>
</protein>
<keyword evidence="2" id="KW-1185">Reference proteome</keyword>
<comment type="caution">
    <text evidence="1">The sequence shown here is derived from an EMBL/GenBank/DDBJ whole genome shotgun (WGS) entry which is preliminary data.</text>
</comment>